<keyword evidence="2" id="KW-1185">Reference proteome</keyword>
<dbReference type="OrthoDB" id="5346621at2759"/>
<protein>
    <submittedName>
        <fullName evidence="1">Uncharacterized protein</fullName>
    </submittedName>
</protein>
<dbReference type="RefSeq" id="XP_026604923.1">
    <property type="nucleotide sequence ID" value="XM_026745927.1"/>
</dbReference>
<name>A0A3D8SB83_9EURO</name>
<accession>A0A3D8SB83</accession>
<dbReference type="GeneID" id="38114281"/>
<dbReference type="Proteomes" id="UP000256690">
    <property type="component" value="Unassembled WGS sequence"/>
</dbReference>
<gene>
    <name evidence="1" type="ORF">DSM5745_03911</name>
</gene>
<sequence>MSRSFSTTFRAFLDIFWKNTAAIPEYDAKIKRSIETHPKLSQWAKRVEVAGGEHDSTEDPDMRVSGQIFNKEGARITSGHWYKDGRVVYSKKSFNN</sequence>
<dbReference type="EMBL" id="PVWQ01000004">
    <property type="protein sequence ID" value="RDW83585.1"/>
    <property type="molecule type" value="Genomic_DNA"/>
</dbReference>
<comment type="caution">
    <text evidence="1">The sequence shown here is derived from an EMBL/GenBank/DDBJ whole genome shotgun (WGS) entry which is preliminary data.</text>
</comment>
<organism evidence="1 2">
    <name type="scientific">Aspergillus mulundensis</name>
    <dbReference type="NCBI Taxonomy" id="1810919"/>
    <lineage>
        <taxon>Eukaryota</taxon>
        <taxon>Fungi</taxon>
        <taxon>Dikarya</taxon>
        <taxon>Ascomycota</taxon>
        <taxon>Pezizomycotina</taxon>
        <taxon>Eurotiomycetes</taxon>
        <taxon>Eurotiomycetidae</taxon>
        <taxon>Eurotiales</taxon>
        <taxon>Aspergillaceae</taxon>
        <taxon>Aspergillus</taxon>
        <taxon>Aspergillus subgen. Nidulantes</taxon>
    </lineage>
</organism>
<proteinExistence type="predicted"/>
<evidence type="ECO:0000313" key="2">
    <source>
        <dbReference type="Proteomes" id="UP000256690"/>
    </source>
</evidence>
<dbReference type="AlphaFoldDB" id="A0A3D8SB83"/>
<evidence type="ECO:0000313" key="1">
    <source>
        <dbReference type="EMBL" id="RDW83585.1"/>
    </source>
</evidence>
<reference evidence="1 2" key="1">
    <citation type="journal article" date="2018" name="IMA Fungus">
        <title>IMA Genome-F 9: Draft genome sequence of Annulohypoxylon stygium, Aspergillus mulundensis, Berkeleyomyces basicola (syn. Thielaviopsis basicola), Ceratocystis smalleyi, two Cercospora beticola strains, Coleophoma cylindrospora, Fusarium fracticaudum, Phialophora cf. hyalina, and Morchella septimelata.</title>
        <authorList>
            <person name="Wingfield B.D."/>
            <person name="Bills G.F."/>
            <person name="Dong Y."/>
            <person name="Huang W."/>
            <person name="Nel W.J."/>
            <person name="Swalarsk-Parry B.S."/>
            <person name="Vaghefi N."/>
            <person name="Wilken P.M."/>
            <person name="An Z."/>
            <person name="de Beer Z.W."/>
            <person name="De Vos L."/>
            <person name="Chen L."/>
            <person name="Duong T.A."/>
            <person name="Gao Y."/>
            <person name="Hammerbacher A."/>
            <person name="Kikkert J.R."/>
            <person name="Li Y."/>
            <person name="Li H."/>
            <person name="Li K."/>
            <person name="Li Q."/>
            <person name="Liu X."/>
            <person name="Ma X."/>
            <person name="Naidoo K."/>
            <person name="Pethybridge S.J."/>
            <person name="Sun J."/>
            <person name="Steenkamp E.T."/>
            <person name="van der Nest M.A."/>
            <person name="van Wyk S."/>
            <person name="Wingfield M.J."/>
            <person name="Xiong C."/>
            <person name="Yue Q."/>
            <person name="Zhang X."/>
        </authorList>
    </citation>
    <scope>NUCLEOTIDE SEQUENCE [LARGE SCALE GENOMIC DNA]</scope>
    <source>
        <strain evidence="1 2">DSM 5745</strain>
    </source>
</reference>